<dbReference type="Gene3D" id="3.50.50.60">
    <property type="entry name" value="FAD/NAD(P)-binding domain"/>
    <property type="match status" value="1"/>
</dbReference>
<reference evidence="2 3" key="1">
    <citation type="submission" date="2022-10" db="EMBL/GenBank/DDBJ databases">
        <title>Draft genome assembly of moderately radiation resistant bacterium Metabacillus halosaccharovorans.</title>
        <authorList>
            <person name="Pal S."/>
            <person name="Gopinathan A."/>
        </authorList>
    </citation>
    <scope>NUCLEOTIDE SEQUENCE [LARGE SCALE GENOMIC DNA]</scope>
    <source>
        <strain evidence="2 3">VITHBRA001</strain>
    </source>
</reference>
<comment type="caution">
    <text evidence="2">The sequence shown here is derived from an EMBL/GenBank/DDBJ whole genome shotgun (WGS) entry which is preliminary data.</text>
</comment>
<dbReference type="InterPro" id="IPR036188">
    <property type="entry name" value="FAD/NAD-bd_sf"/>
</dbReference>
<evidence type="ECO:0000313" key="2">
    <source>
        <dbReference type="EMBL" id="MCV9887834.1"/>
    </source>
</evidence>
<dbReference type="PANTHER" id="PTHR13847:SF201">
    <property type="entry name" value="PUTATIBE OXIDOREDUCTASE"/>
    <property type="match status" value="1"/>
</dbReference>
<dbReference type="Proteomes" id="UP001526147">
    <property type="component" value="Unassembled WGS sequence"/>
</dbReference>
<protein>
    <submittedName>
        <fullName evidence="2">FAD-binding oxidoreductase</fullName>
    </submittedName>
</protein>
<dbReference type="SUPFAM" id="SSF51905">
    <property type="entry name" value="FAD/NAD(P)-binding domain"/>
    <property type="match status" value="1"/>
</dbReference>
<gene>
    <name evidence="2" type="ORF">OIH86_19495</name>
</gene>
<evidence type="ECO:0000259" key="1">
    <source>
        <dbReference type="Pfam" id="PF01266"/>
    </source>
</evidence>
<name>A0ABT3DL96_9BACI</name>
<dbReference type="EMBL" id="JAOYEY010000048">
    <property type="protein sequence ID" value="MCV9887834.1"/>
    <property type="molecule type" value="Genomic_DNA"/>
</dbReference>
<organism evidence="2 3">
    <name type="scientific">Metabacillus halosaccharovorans</name>
    <dbReference type="NCBI Taxonomy" id="930124"/>
    <lineage>
        <taxon>Bacteria</taxon>
        <taxon>Bacillati</taxon>
        <taxon>Bacillota</taxon>
        <taxon>Bacilli</taxon>
        <taxon>Bacillales</taxon>
        <taxon>Bacillaceae</taxon>
        <taxon>Metabacillus</taxon>
    </lineage>
</organism>
<proteinExistence type="predicted"/>
<feature type="domain" description="FAD dependent oxidoreductase" evidence="1">
    <location>
        <begin position="30"/>
        <end position="383"/>
    </location>
</feature>
<accession>A0ABT3DL96</accession>
<sequence>MELHNGNLYWPETFSNISNYPKLDDVMTCDVLIVGGGMSGALCAHTLSKLPIKTVLVEKETVGSGSSAANTGLLQYANDKMLHEFIEKLGEERAVRFYKLCLKAVDELQVIANELTEPVDFVRRDSLYYASSEEDIPKLQKEFDALKKHQFDVDFLDKNEIKKVYSFEKPAALLTKGDAEVNPFKFIHSILENAHQQGVEIYEQTDLEEAGSDEEFMYFKSEAGKIAAKKVIYSTGYESIPFAKKLGGKINRTYAIATTPLPSFPNWMENCLIWETKRPYFYMRTTKDGRIIAGGLDEKKNEVPSSNYTIEKYGELLLQKIKEHFPDYQIDVAYSWGATFGESVDGLPFIGPLPENDKVFYCLGYGGNGTVYSMIGAKMIKDLILYQSNPDAEIVRLDR</sequence>
<evidence type="ECO:0000313" key="3">
    <source>
        <dbReference type="Proteomes" id="UP001526147"/>
    </source>
</evidence>
<dbReference type="Gene3D" id="3.30.9.10">
    <property type="entry name" value="D-Amino Acid Oxidase, subunit A, domain 2"/>
    <property type="match status" value="1"/>
</dbReference>
<dbReference type="RefSeq" id="WP_264144061.1">
    <property type="nucleotide sequence ID" value="NZ_JAOYEY010000048.1"/>
</dbReference>
<dbReference type="InterPro" id="IPR006076">
    <property type="entry name" value="FAD-dep_OxRdtase"/>
</dbReference>
<dbReference type="PANTHER" id="PTHR13847">
    <property type="entry name" value="SARCOSINE DEHYDROGENASE-RELATED"/>
    <property type="match status" value="1"/>
</dbReference>
<keyword evidence="3" id="KW-1185">Reference proteome</keyword>
<dbReference type="Pfam" id="PF01266">
    <property type="entry name" value="DAO"/>
    <property type="match status" value="1"/>
</dbReference>